<accession>A0ABR1IV44</accession>
<sequence>MSERSASGPTPSLTSPSSPLNSSSTEKLHSFFEFGLFSGIKSLFNPRRKISAKPSDALPPITAPCPNPIQRQINLPSPRLPEAKISRVSVSPAHTERDRSRLRPPSLVTDAYSVSSRQSTVASFLFEECRCLKCKRAGITLALSDKDENELSETSSVLYCPVPARRDRERRNSLPTYTDLGPSTPIPLEVTPVHAPTSISIQSLPNSAHPSTIQSRDSPKHSATSPIPRRPSKSSGLADPRIQPPSSQLLNKLPALSLGVEIQDASLTSSPTFSFSLGRSDSISNSSDTHTTTSHASNPFSDSTWTSSSYTSSKPQQPSYSERESVTRKHPKQGWSGEWNVDDIDIVIKKLRILKN</sequence>
<name>A0ABR1IV44_9AGAR</name>
<evidence type="ECO:0000313" key="2">
    <source>
        <dbReference type="EMBL" id="KAK7438858.1"/>
    </source>
</evidence>
<dbReference type="Proteomes" id="UP001498398">
    <property type="component" value="Unassembled WGS sequence"/>
</dbReference>
<reference evidence="2 3" key="1">
    <citation type="submission" date="2024-01" db="EMBL/GenBank/DDBJ databases">
        <title>A draft genome for the cacao thread blight pathogen Marasmiellus scandens.</title>
        <authorList>
            <person name="Baruah I.K."/>
            <person name="Leung J."/>
            <person name="Bukari Y."/>
            <person name="Amoako-Attah I."/>
            <person name="Meinhardt L.W."/>
            <person name="Bailey B.A."/>
            <person name="Cohen S.P."/>
        </authorList>
    </citation>
    <scope>NUCLEOTIDE SEQUENCE [LARGE SCALE GENOMIC DNA]</scope>
    <source>
        <strain evidence="2 3">GH-19</strain>
    </source>
</reference>
<comment type="caution">
    <text evidence="2">The sequence shown here is derived from an EMBL/GenBank/DDBJ whole genome shotgun (WGS) entry which is preliminary data.</text>
</comment>
<dbReference type="EMBL" id="JBANRG010000076">
    <property type="protein sequence ID" value="KAK7438858.1"/>
    <property type="molecule type" value="Genomic_DNA"/>
</dbReference>
<feature type="region of interest" description="Disordered" evidence="1">
    <location>
        <begin position="281"/>
        <end position="337"/>
    </location>
</feature>
<evidence type="ECO:0000313" key="3">
    <source>
        <dbReference type="Proteomes" id="UP001498398"/>
    </source>
</evidence>
<evidence type="ECO:0000256" key="1">
    <source>
        <dbReference type="SAM" id="MobiDB-lite"/>
    </source>
</evidence>
<gene>
    <name evidence="2" type="ORF">VKT23_017784</name>
</gene>
<protein>
    <submittedName>
        <fullName evidence="2">Uncharacterized protein</fullName>
    </submittedName>
</protein>
<feature type="compositionally biased region" description="Polar residues" evidence="1">
    <location>
        <begin position="197"/>
        <end position="225"/>
    </location>
</feature>
<feature type="compositionally biased region" description="Low complexity" evidence="1">
    <location>
        <begin position="281"/>
        <end position="320"/>
    </location>
</feature>
<keyword evidence="3" id="KW-1185">Reference proteome</keyword>
<feature type="region of interest" description="Disordered" evidence="1">
    <location>
        <begin position="169"/>
        <end position="248"/>
    </location>
</feature>
<organism evidence="2 3">
    <name type="scientific">Marasmiellus scandens</name>
    <dbReference type="NCBI Taxonomy" id="2682957"/>
    <lineage>
        <taxon>Eukaryota</taxon>
        <taxon>Fungi</taxon>
        <taxon>Dikarya</taxon>
        <taxon>Basidiomycota</taxon>
        <taxon>Agaricomycotina</taxon>
        <taxon>Agaricomycetes</taxon>
        <taxon>Agaricomycetidae</taxon>
        <taxon>Agaricales</taxon>
        <taxon>Marasmiineae</taxon>
        <taxon>Omphalotaceae</taxon>
        <taxon>Marasmiellus</taxon>
    </lineage>
</organism>
<feature type="region of interest" description="Disordered" evidence="1">
    <location>
        <begin position="1"/>
        <end position="25"/>
    </location>
</feature>
<proteinExistence type="predicted"/>